<feature type="domain" description="TPM" evidence="2">
    <location>
        <begin position="51"/>
        <end position="172"/>
    </location>
</feature>
<proteinExistence type="predicted"/>
<gene>
    <name evidence="3" type="ORF">HaLaN_15077</name>
</gene>
<keyword evidence="4" id="KW-1185">Reference proteome</keyword>
<name>A0A699ZQU1_HAELA</name>
<organism evidence="3 4">
    <name type="scientific">Haematococcus lacustris</name>
    <name type="common">Green alga</name>
    <name type="synonym">Haematococcus pluvialis</name>
    <dbReference type="NCBI Taxonomy" id="44745"/>
    <lineage>
        <taxon>Eukaryota</taxon>
        <taxon>Viridiplantae</taxon>
        <taxon>Chlorophyta</taxon>
        <taxon>core chlorophytes</taxon>
        <taxon>Chlorophyceae</taxon>
        <taxon>CS clade</taxon>
        <taxon>Chlamydomonadales</taxon>
        <taxon>Haematococcaceae</taxon>
        <taxon>Haematococcus</taxon>
    </lineage>
</organism>
<dbReference type="PANTHER" id="PTHR30373">
    <property type="entry name" value="UPF0603 PROTEIN YGCG"/>
    <property type="match status" value="1"/>
</dbReference>
<protein>
    <recommendedName>
        <fullName evidence="2">TPM domain-containing protein</fullName>
    </recommendedName>
</protein>
<evidence type="ECO:0000259" key="2">
    <source>
        <dbReference type="Pfam" id="PF04536"/>
    </source>
</evidence>
<evidence type="ECO:0000313" key="4">
    <source>
        <dbReference type="Proteomes" id="UP000485058"/>
    </source>
</evidence>
<accession>A0A699ZQU1</accession>
<dbReference type="Gene3D" id="3.10.310.50">
    <property type="match status" value="1"/>
</dbReference>
<keyword evidence="1" id="KW-0812">Transmembrane</keyword>
<dbReference type="Proteomes" id="UP000485058">
    <property type="component" value="Unassembled WGS sequence"/>
</dbReference>
<keyword evidence="1" id="KW-0472">Membrane</keyword>
<dbReference type="PANTHER" id="PTHR30373:SF2">
    <property type="entry name" value="UPF0603 PROTEIN YGCG"/>
    <property type="match status" value="1"/>
</dbReference>
<reference evidence="3 4" key="1">
    <citation type="submission" date="2020-02" db="EMBL/GenBank/DDBJ databases">
        <title>Draft genome sequence of Haematococcus lacustris strain NIES-144.</title>
        <authorList>
            <person name="Morimoto D."/>
            <person name="Nakagawa S."/>
            <person name="Yoshida T."/>
            <person name="Sawayama S."/>
        </authorList>
    </citation>
    <scope>NUCLEOTIDE SEQUENCE [LARGE SCALE GENOMIC DNA]</scope>
    <source>
        <strain evidence="3 4">NIES-144</strain>
    </source>
</reference>
<feature type="non-terminal residue" evidence="3">
    <location>
        <position position="1"/>
    </location>
</feature>
<keyword evidence="1" id="KW-1133">Transmembrane helix</keyword>
<comment type="caution">
    <text evidence="3">The sequence shown here is derived from an EMBL/GenBank/DDBJ whole genome shotgun (WGS) entry which is preliminary data.</text>
</comment>
<dbReference type="AlphaFoldDB" id="A0A699ZQU1"/>
<dbReference type="EMBL" id="BLLF01001280">
    <property type="protein sequence ID" value="GFH18302.1"/>
    <property type="molecule type" value="Genomic_DNA"/>
</dbReference>
<sequence>MQEPKSMSLGQRVLALGTAALMTVGSMSGAAVASEFDLLAEPAPTTSYYLDDASVLSISTKGDLNKKLKELEESTGYRVEVITVRKLEYETDAFAFSDKLLANWYPKAERDNKGVLMVVTAAKEGALTGGAAFMDAIGDELLDSIVGDQIPIYTEQEKYNLTVESSLERVIAKLEGKTVPVRADDTKRRTYRTKEETDKSKNITATVVASLLLIAVVVPMLQYYGYVAKD</sequence>
<dbReference type="InterPro" id="IPR007621">
    <property type="entry name" value="TPM_dom"/>
</dbReference>
<evidence type="ECO:0000256" key="1">
    <source>
        <dbReference type="SAM" id="Phobius"/>
    </source>
</evidence>
<feature type="transmembrane region" description="Helical" evidence="1">
    <location>
        <begin position="203"/>
        <end position="224"/>
    </location>
</feature>
<evidence type="ECO:0000313" key="3">
    <source>
        <dbReference type="EMBL" id="GFH18302.1"/>
    </source>
</evidence>
<dbReference type="Pfam" id="PF04536">
    <property type="entry name" value="TPM_phosphatase"/>
    <property type="match status" value="1"/>
</dbReference>